<keyword evidence="2" id="KW-0812">Transmembrane</keyword>
<feature type="region of interest" description="Disordered" evidence="1">
    <location>
        <begin position="443"/>
        <end position="463"/>
    </location>
</feature>
<evidence type="ECO:0000256" key="2">
    <source>
        <dbReference type="SAM" id="Phobius"/>
    </source>
</evidence>
<protein>
    <submittedName>
        <fullName evidence="3">Uncharacterized protein</fullName>
    </submittedName>
</protein>
<sequence length="463" mass="50276">MRHLSRALVQSLGWLQNAKELSGAVAPFSLVTTGLLTLVKEDPSIRRLFLIEEDGRDKDRLLEQNGLMMSPGLLAMDDDALPQFMMEVGECGFDVNLMATSMFAMVGQLGAAGEEDEEITFPVLDPNSFFVGAQDEPTCSITQEIQMTTAFDSFGKCTGWEALFEAGVSDDFMNDFMDKCANNPALDPIAIAMNPPENPLDMADLMKDCLDLMFGDNVVGNFLRDLYHNPDKNCQCVSTLGKSLPLCGIETGSSSGIQAIDKVSGTATKSATCILGLACDMLDDACTSELTGLDECLPLLTDLENSESSYECNTVYDACVERSVMTMMMPPELTRGALPDSCVRVSQENQHFQARNVMARFDQYNAKCNKIDPLTVSIHTSITTKNAAVTNAQTSNGATEEKDSSGPPAILVLGLFVGGMVAFVVARNQYKKYTYTESAPRNNFQMVSHGDGEESMSFSSDVV</sequence>
<keyword evidence="2" id="KW-1133">Transmembrane helix</keyword>
<reference evidence="3" key="1">
    <citation type="submission" date="2021-01" db="EMBL/GenBank/DDBJ databases">
        <authorList>
            <person name="Corre E."/>
            <person name="Pelletier E."/>
            <person name="Niang G."/>
            <person name="Scheremetjew M."/>
            <person name="Finn R."/>
            <person name="Kale V."/>
            <person name="Holt S."/>
            <person name="Cochrane G."/>
            <person name="Meng A."/>
            <person name="Brown T."/>
            <person name="Cohen L."/>
        </authorList>
    </citation>
    <scope>NUCLEOTIDE SEQUENCE</scope>
    <source>
        <strain evidence="3">CCMP2084</strain>
    </source>
</reference>
<organism evidence="3">
    <name type="scientific">Attheya septentrionalis</name>
    <dbReference type="NCBI Taxonomy" id="420275"/>
    <lineage>
        <taxon>Eukaryota</taxon>
        <taxon>Sar</taxon>
        <taxon>Stramenopiles</taxon>
        <taxon>Ochrophyta</taxon>
        <taxon>Bacillariophyta</taxon>
        <taxon>Coscinodiscophyceae</taxon>
        <taxon>Chaetocerotophycidae</taxon>
        <taxon>Chaetocerotales</taxon>
        <taxon>Attheyaceae</taxon>
        <taxon>Attheya</taxon>
    </lineage>
</organism>
<proteinExistence type="predicted"/>
<dbReference type="AlphaFoldDB" id="A0A7S2USN1"/>
<feature type="transmembrane region" description="Helical" evidence="2">
    <location>
        <begin position="409"/>
        <end position="426"/>
    </location>
</feature>
<evidence type="ECO:0000256" key="1">
    <source>
        <dbReference type="SAM" id="MobiDB-lite"/>
    </source>
</evidence>
<accession>A0A7S2USN1</accession>
<gene>
    <name evidence="3" type="ORF">ASEP1449_LOCUS18967</name>
</gene>
<keyword evidence="2" id="KW-0472">Membrane</keyword>
<dbReference type="EMBL" id="HBHQ01027983">
    <property type="protein sequence ID" value="CAD9827133.1"/>
    <property type="molecule type" value="Transcribed_RNA"/>
</dbReference>
<evidence type="ECO:0000313" key="3">
    <source>
        <dbReference type="EMBL" id="CAD9827133.1"/>
    </source>
</evidence>
<name>A0A7S2USN1_9STRA</name>